<dbReference type="PRINTS" id="PR00081">
    <property type="entry name" value="GDHRDH"/>
</dbReference>
<dbReference type="Proteomes" id="UP000183015">
    <property type="component" value="Unassembled WGS sequence"/>
</dbReference>
<dbReference type="SUPFAM" id="SSF51735">
    <property type="entry name" value="NAD(P)-binding Rossmann-fold domains"/>
    <property type="match status" value="1"/>
</dbReference>
<sequence length="220" mass="22804">MPGLVIVGAGAGLGAAVAARFAREGLPVAAIARSRAVHEVAAAVRTRTSGQVLALRADSADRTALHAALDAAVDAHGVPDVLVYNAAIIQPDRPGELSTQQHLDAWSVNVLGAMDAATHLAPQMTRNGGGTVIITGGMPRPLSRSTSLSLGKAGVRALTRILDQEYGPFGVHVATVTVDCAIVPGTDADPELIAEHYWALHRQPRAQWQHEIVHAASAPA</sequence>
<dbReference type="AlphaFoldDB" id="A0A1H7ZCR6"/>
<accession>A0A1H7ZCR6</accession>
<organism evidence="1 2">
    <name type="scientific">Streptacidiphilus jiangxiensis</name>
    <dbReference type="NCBI Taxonomy" id="235985"/>
    <lineage>
        <taxon>Bacteria</taxon>
        <taxon>Bacillati</taxon>
        <taxon>Actinomycetota</taxon>
        <taxon>Actinomycetes</taxon>
        <taxon>Kitasatosporales</taxon>
        <taxon>Streptomycetaceae</taxon>
        <taxon>Streptacidiphilus</taxon>
    </lineage>
</organism>
<dbReference type="eggNOG" id="COG4221">
    <property type="taxonomic scope" value="Bacteria"/>
</dbReference>
<reference evidence="2" key="1">
    <citation type="submission" date="2016-10" db="EMBL/GenBank/DDBJ databases">
        <authorList>
            <person name="Varghese N."/>
        </authorList>
    </citation>
    <scope>NUCLEOTIDE SEQUENCE [LARGE SCALE GENOMIC DNA]</scope>
    <source>
        <strain evidence="2">DSM 45096 / BCRC 16803 / CGMCC 4.1857 / CIP 109030 / JCM 12277 / KCTC 19219 / NBRC 100920 / 33214</strain>
    </source>
</reference>
<protein>
    <submittedName>
        <fullName evidence="1">Short chain dehydrogenase</fullName>
    </submittedName>
</protein>
<dbReference type="RefSeq" id="WP_042442580.1">
    <property type="nucleotide sequence ID" value="NZ_BBPN01000003.1"/>
</dbReference>
<dbReference type="EMBL" id="FOAZ01000034">
    <property type="protein sequence ID" value="SEM56352.1"/>
    <property type="molecule type" value="Genomic_DNA"/>
</dbReference>
<keyword evidence="2" id="KW-1185">Reference proteome</keyword>
<dbReference type="OrthoDB" id="9799818at2"/>
<dbReference type="STRING" id="235985.SAMN05414137_13446"/>
<evidence type="ECO:0000313" key="2">
    <source>
        <dbReference type="Proteomes" id="UP000183015"/>
    </source>
</evidence>
<evidence type="ECO:0000313" key="1">
    <source>
        <dbReference type="EMBL" id="SEM56352.1"/>
    </source>
</evidence>
<dbReference type="Pfam" id="PF00106">
    <property type="entry name" value="adh_short"/>
    <property type="match status" value="1"/>
</dbReference>
<dbReference type="PANTHER" id="PTHR43431:SF1">
    <property type="entry name" value="OS08G0476300 PROTEIN"/>
    <property type="match status" value="1"/>
</dbReference>
<dbReference type="Gene3D" id="3.40.50.720">
    <property type="entry name" value="NAD(P)-binding Rossmann-like Domain"/>
    <property type="match status" value="1"/>
</dbReference>
<name>A0A1H7ZCR6_STRJI</name>
<dbReference type="InterPro" id="IPR036291">
    <property type="entry name" value="NAD(P)-bd_dom_sf"/>
</dbReference>
<proteinExistence type="predicted"/>
<dbReference type="InterPro" id="IPR002347">
    <property type="entry name" value="SDR_fam"/>
</dbReference>
<gene>
    <name evidence="1" type="ORF">SAMN05414137_13446</name>
</gene>
<dbReference type="PANTHER" id="PTHR43431">
    <property type="entry name" value="OXIDOREDUCTASE, SHORT CHAIN DEHYDROGENASE/REDUCTASE FAMILY (AFU_ORTHOLOGUE AFUA_5G14000)"/>
    <property type="match status" value="1"/>
</dbReference>